<name>A0A6G9Y8Z0_9NOCA</name>
<organism evidence="2 3">
    <name type="scientific">Nocardia arthritidis</name>
    <dbReference type="NCBI Taxonomy" id="228602"/>
    <lineage>
        <taxon>Bacteria</taxon>
        <taxon>Bacillati</taxon>
        <taxon>Actinomycetota</taxon>
        <taxon>Actinomycetes</taxon>
        <taxon>Mycobacteriales</taxon>
        <taxon>Nocardiaceae</taxon>
        <taxon>Nocardia</taxon>
    </lineage>
</organism>
<evidence type="ECO:0000313" key="2">
    <source>
        <dbReference type="EMBL" id="QIS09689.1"/>
    </source>
</evidence>
<accession>A0A6G9Y8Z0</accession>
<dbReference type="Pfam" id="PF13243">
    <property type="entry name" value="SQHop_cyclase_C"/>
    <property type="match status" value="1"/>
</dbReference>
<dbReference type="EMBL" id="CP046172">
    <property type="protein sequence ID" value="QIS09689.1"/>
    <property type="molecule type" value="Genomic_DNA"/>
</dbReference>
<keyword evidence="3" id="KW-1185">Reference proteome</keyword>
<dbReference type="Gene3D" id="1.50.10.20">
    <property type="match status" value="2"/>
</dbReference>
<protein>
    <recommendedName>
        <fullName evidence="1">Squalene cyclase C-terminal domain-containing protein</fullName>
    </recommendedName>
</protein>
<dbReference type="RefSeq" id="WP_167472760.1">
    <property type="nucleotide sequence ID" value="NZ_CP046172.1"/>
</dbReference>
<evidence type="ECO:0000313" key="3">
    <source>
        <dbReference type="Proteomes" id="UP000503540"/>
    </source>
</evidence>
<dbReference type="InterPro" id="IPR032696">
    <property type="entry name" value="SQ_cyclase_C"/>
</dbReference>
<dbReference type="Proteomes" id="UP000503540">
    <property type="component" value="Chromosome"/>
</dbReference>
<feature type="domain" description="Squalene cyclase C-terminal" evidence="1">
    <location>
        <begin position="288"/>
        <end position="507"/>
    </location>
</feature>
<dbReference type="CDD" id="cd00688">
    <property type="entry name" value="ISOPREN_C2_like"/>
    <property type="match status" value="1"/>
</dbReference>
<evidence type="ECO:0000259" key="1">
    <source>
        <dbReference type="Pfam" id="PF13243"/>
    </source>
</evidence>
<sequence length="517" mass="55935">MRPAIPTSAQAPWPHELFSAAIDGATARLRSHLLARVGPDGAVRDTCRSRILESVLALNLLERTDSQPERRARLTGYLRAQTTTDPLARILVDLALTRAAVDPPAGLAEAFVAQAPSFTGARKHAMLDAIFALYGLMPRRPLDPAAFDLAGLHCWARVQVTAVKIVLADATGRRDRINDDDVRTLLETQRQSDIWENNVLLHLWSLHALHRLPGTESVVAEGIAKAVAHQQEDGGMPFVGDADIWCTANAGVALAITGAPRDVLHRIAAHLLSQQQPDGGWSYTDLAHQTDVDDTSVVVQFLDILDTGRYREAIRRGEQSMLAVRNPDGGFPTYIAGAASEACMTAAVVDALTTRWQRHRDVIVSGLEFLAGQQCEDGSFPPAWSSSRLHAVFRALLAATRNPRHQPAYLQQMIKRIMTLVLDGQNPDGGWGQQSGEPSDAISTAYALIALCCQDDPGPAVRAAAYLLTCQREDGGIDSISDSVGPRPVRFTVPVLADIFPLLALGHLAHRIAKPAA</sequence>
<dbReference type="AlphaFoldDB" id="A0A6G9Y8Z0"/>
<dbReference type="SUPFAM" id="SSF48239">
    <property type="entry name" value="Terpenoid cyclases/Protein prenyltransferases"/>
    <property type="match status" value="2"/>
</dbReference>
<dbReference type="UniPathway" id="UPA00337"/>
<proteinExistence type="predicted"/>
<dbReference type="KEGG" id="nah:F5544_08940"/>
<dbReference type="InterPro" id="IPR008930">
    <property type="entry name" value="Terpenoid_cyclase/PrenylTrfase"/>
</dbReference>
<gene>
    <name evidence="2" type="ORF">F5544_08940</name>
</gene>
<reference evidence="2 3" key="1">
    <citation type="journal article" date="2019" name="ACS Chem. Biol.">
        <title>Identification and Mobilization of a Cryptic Antibiotic Biosynthesis Gene Locus from a Human-Pathogenic Nocardia Isolate.</title>
        <authorList>
            <person name="Herisse M."/>
            <person name="Ishida K."/>
            <person name="Porter J.L."/>
            <person name="Howden B."/>
            <person name="Hertweck C."/>
            <person name="Stinear T.P."/>
            <person name="Pidot S.J."/>
        </authorList>
    </citation>
    <scope>NUCLEOTIDE SEQUENCE [LARGE SCALE GENOMIC DNA]</scope>
    <source>
        <strain evidence="2 3">AUSMDU00012717</strain>
    </source>
</reference>